<organism evidence="3 4">
    <name type="scientific">[Eubacterium] hominis</name>
    <dbReference type="NCBI Taxonomy" id="2764325"/>
    <lineage>
        <taxon>Bacteria</taxon>
        <taxon>Bacillati</taxon>
        <taxon>Bacillota</taxon>
        <taxon>Erysipelotrichia</taxon>
        <taxon>Erysipelotrichales</taxon>
        <taxon>Erysipelotrichaceae</taxon>
        <taxon>Amedibacillus</taxon>
    </lineage>
</organism>
<dbReference type="AlphaFoldDB" id="A0A7G9GQX8"/>
<dbReference type="EMBL" id="CP060636">
    <property type="protein sequence ID" value="QNM13210.1"/>
    <property type="molecule type" value="Genomic_DNA"/>
</dbReference>
<feature type="domain" description="AAA" evidence="1">
    <location>
        <begin position="21"/>
        <end position="156"/>
    </location>
</feature>
<dbReference type="InterPro" id="IPR041682">
    <property type="entry name" value="AAA_14"/>
</dbReference>
<dbReference type="Pfam" id="PF13635">
    <property type="entry name" value="DUF4143"/>
    <property type="match status" value="1"/>
</dbReference>
<sequence>MLFKRKIYQKLIDWKNNAAGEKALMIEGARRIGKSTIVEEFAKNEYKSYLLIDFNDASDAVKNAFSLYLNDLDTFFMILSVEYNVQLYPKESIIIFDEVQQFPKARQSIKKLVKDGRYDYIETGSLISIKENVKDITIPSEERKLKMYPLDFEEFCWALNETMLVEYIKKCYQDLKPLDDTLHHKAMLLFKQYMLIGGMPMSLSKYLENNRSFISSDEEKRDILALYRDDINKIQAKYRTKVLSIYDQIPSFLSQHEKRVRLSNIELNSAFPMYQDTFYWLGNSMIANECFNCNDPNVGLALNEDRTYVKCYMGDTGLLVSHAFNEKEISDGQLYKQILNDNLSINEGMLFENAIAQCLVANNYPLFFYTKYNKEKHRNDIEIDFIISNGSKTKPKIHPIEVKSNKKYTTTSLEKFVELYSKRIGTAYIIHTKNLSVKNSKIVCIPAYMTFCL</sequence>
<dbReference type="InterPro" id="IPR027417">
    <property type="entry name" value="P-loop_NTPase"/>
</dbReference>
<evidence type="ECO:0000313" key="4">
    <source>
        <dbReference type="Proteomes" id="UP000515856"/>
    </source>
</evidence>
<evidence type="ECO:0000259" key="2">
    <source>
        <dbReference type="Pfam" id="PF13635"/>
    </source>
</evidence>
<dbReference type="KEGG" id="ehn:H9Q80_04455"/>
<accession>A0A7G9GQX8</accession>
<dbReference type="Pfam" id="PF13173">
    <property type="entry name" value="AAA_14"/>
    <property type="match status" value="1"/>
</dbReference>
<dbReference type="SUPFAM" id="SSF52540">
    <property type="entry name" value="P-loop containing nucleoside triphosphate hydrolases"/>
    <property type="match status" value="1"/>
</dbReference>
<name>A0A7G9GQX8_9FIRM</name>
<evidence type="ECO:0000259" key="1">
    <source>
        <dbReference type="Pfam" id="PF13173"/>
    </source>
</evidence>
<protein>
    <submittedName>
        <fullName evidence="3">AAA family ATPase</fullName>
    </submittedName>
</protein>
<evidence type="ECO:0000313" key="3">
    <source>
        <dbReference type="EMBL" id="QNM13210.1"/>
    </source>
</evidence>
<reference evidence="3 4" key="1">
    <citation type="submission" date="2020-08" db="EMBL/GenBank/DDBJ databases">
        <authorList>
            <person name="Liu C."/>
            <person name="Sun Q."/>
        </authorList>
    </citation>
    <scope>NUCLEOTIDE SEQUENCE [LARGE SCALE GENOMIC DNA]</scope>
    <source>
        <strain evidence="3 4">NSJ-61</strain>
    </source>
</reference>
<dbReference type="Proteomes" id="UP000515856">
    <property type="component" value="Chromosome"/>
</dbReference>
<gene>
    <name evidence="3" type="ORF">H9Q80_04455</name>
</gene>
<proteinExistence type="predicted"/>
<dbReference type="InterPro" id="IPR025420">
    <property type="entry name" value="DUF4143"/>
</dbReference>
<keyword evidence="4" id="KW-1185">Reference proteome</keyword>
<dbReference type="RefSeq" id="WP_117536432.1">
    <property type="nucleotide sequence ID" value="NZ_CP060636.1"/>
</dbReference>
<dbReference type="PANTHER" id="PTHR33295">
    <property type="entry name" value="ATPASE"/>
    <property type="match status" value="1"/>
</dbReference>
<feature type="domain" description="DUF4143" evidence="2">
    <location>
        <begin position="230"/>
        <end position="405"/>
    </location>
</feature>
<dbReference type="PANTHER" id="PTHR33295:SF7">
    <property type="entry name" value="ATPASE"/>
    <property type="match status" value="1"/>
</dbReference>